<dbReference type="AlphaFoldDB" id="A0A1E3PH09"/>
<dbReference type="PANTHER" id="PTHR43296">
    <property type="entry name" value="PEROXISOMAL 2,4-DIENOYL-COA REDUCTASE"/>
    <property type="match status" value="1"/>
</dbReference>
<dbReference type="InterPro" id="IPR036291">
    <property type="entry name" value="NAD(P)-bd_dom_sf"/>
</dbReference>
<protein>
    <recommendedName>
        <fullName evidence="3">2,4-dienoyl-CoA reductase [(3E)-enoyl-CoA-producing]</fullName>
        <ecNumber evidence="3">1.3.1.124</ecNumber>
    </recommendedName>
</protein>
<dbReference type="GO" id="GO:0009062">
    <property type="term" value="P:fatty acid catabolic process"/>
    <property type="evidence" value="ECO:0007669"/>
    <property type="project" value="InterPro"/>
</dbReference>
<organism evidence="6 7">
    <name type="scientific">Nadsonia fulvescens var. elongata DSM 6958</name>
    <dbReference type="NCBI Taxonomy" id="857566"/>
    <lineage>
        <taxon>Eukaryota</taxon>
        <taxon>Fungi</taxon>
        <taxon>Dikarya</taxon>
        <taxon>Ascomycota</taxon>
        <taxon>Saccharomycotina</taxon>
        <taxon>Dipodascomycetes</taxon>
        <taxon>Dipodascales</taxon>
        <taxon>Dipodascales incertae sedis</taxon>
        <taxon>Nadsonia</taxon>
    </lineage>
</organism>
<evidence type="ECO:0000256" key="4">
    <source>
        <dbReference type="ARBA" id="ARBA00048009"/>
    </source>
</evidence>
<dbReference type="PANTHER" id="PTHR43296:SF2">
    <property type="entry name" value="PEROXISOMAL 2,4-DIENOYL-COA REDUCTASE [(3E)-ENOYL-COA-PRODUCING]"/>
    <property type="match status" value="1"/>
</dbReference>
<name>A0A1E3PH09_9ASCO</name>
<proteinExistence type="predicted"/>
<evidence type="ECO:0000256" key="2">
    <source>
        <dbReference type="ARBA" id="ARBA00023002"/>
    </source>
</evidence>
<evidence type="ECO:0000256" key="5">
    <source>
        <dbReference type="ARBA" id="ARBA00048340"/>
    </source>
</evidence>
<dbReference type="CDD" id="cd05369">
    <property type="entry name" value="TER_DECR_SDR_a"/>
    <property type="match status" value="1"/>
</dbReference>
<dbReference type="Pfam" id="PF13561">
    <property type="entry name" value="adh_short_C2"/>
    <property type="match status" value="1"/>
</dbReference>
<evidence type="ECO:0000256" key="1">
    <source>
        <dbReference type="ARBA" id="ARBA00022857"/>
    </source>
</evidence>
<sequence length="296" mass="31471">MTTLNPTEYLQTSPWKPAIFKDRVAFVTGGAGTICRVQVEALVILGCHAVIIGRNEAKTLQAATEIQLLNPDVKVLGIGNIDVREIADLQKAVKLTVETLGKIDYVIAGAAGNFLADFNHLSSNAFKTVVDIDLLGAFNTTKACYDQLVKSNVGSIIYVSATLHYYGIPFQAHVSAAKAGIDALSAAMAVELGPMGVRSNVIAPGGIEATEGLSRLLPKENIDQARKRVPLGRFGKTRDIADATVWLFSQAASYVSGTVVVVDGAGWHTGNSIAASGDTSIYPDMLVKRLKEKSKI</sequence>
<dbReference type="EMBL" id="KV454411">
    <property type="protein sequence ID" value="ODQ64695.1"/>
    <property type="molecule type" value="Genomic_DNA"/>
</dbReference>
<dbReference type="GO" id="GO:0008670">
    <property type="term" value="F:2,4-dienoyl-CoA reductase (NADPH) activity"/>
    <property type="evidence" value="ECO:0007669"/>
    <property type="project" value="InterPro"/>
</dbReference>
<keyword evidence="2" id="KW-0560">Oxidoreductase</keyword>
<dbReference type="EC" id="1.3.1.124" evidence="3"/>
<keyword evidence="7" id="KW-1185">Reference proteome</keyword>
<dbReference type="OrthoDB" id="2136131at2759"/>
<dbReference type="GO" id="GO:0005777">
    <property type="term" value="C:peroxisome"/>
    <property type="evidence" value="ECO:0007669"/>
    <property type="project" value="TreeGrafter"/>
</dbReference>
<dbReference type="Gene3D" id="3.40.50.720">
    <property type="entry name" value="NAD(P)-binding Rossmann-like Domain"/>
    <property type="match status" value="1"/>
</dbReference>
<accession>A0A1E3PH09</accession>
<gene>
    <name evidence="6" type="ORF">NADFUDRAFT_83599</name>
</gene>
<reference evidence="6 7" key="1">
    <citation type="journal article" date="2016" name="Proc. Natl. Acad. Sci. U.S.A.">
        <title>Comparative genomics of biotechnologically important yeasts.</title>
        <authorList>
            <person name="Riley R."/>
            <person name="Haridas S."/>
            <person name="Wolfe K.H."/>
            <person name="Lopes M.R."/>
            <person name="Hittinger C.T."/>
            <person name="Goeker M."/>
            <person name="Salamov A.A."/>
            <person name="Wisecaver J.H."/>
            <person name="Long T.M."/>
            <person name="Calvey C.H."/>
            <person name="Aerts A.L."/>
            <person name="Barry K.W."/>
            <person name="Choi C."/>
            <person name="Clum A."/>
            <person name="Coughlan A.Y."/>
            <person name="Deshpande S."/>
            <person name="Douglass A.P."/>
            <person name="Hanson S.J."/>
            <person name="Klenk H.-P."/>
            <person name="LaButti K.M."/>
            <person name="Lapidus A."/>
            <person name="Lindquist E.A."/>
            <person name="Lipzen A.M."/>
            <person name="Meier-Kolthoff J.P."/>
            <person name="Ohm R.A."/>
            <person name="Otillar R.P."/>
            <person name="Pangilinan J.L."/>
            <person name="Peng Y."/>
            <person name="Rokas A."/>
            <person name="Rosa C.A."/>
            <person name="Scheuner C."/>
            <person name="Sibirny A.A."/>
            <person name="Slot J.C."/>
            <person name="Stielow J.B."/>
            <person name="Sun H."/>
            <person name="Kurtzman C.P."/>
            <person name="Blackwell M."/>
            <person name="Grigoriev I.V."/>
            <person name="Jeffries T.W."/>
        </authorList>
    </citation>
    <scope>NUCLEOTIDE SEQUENCE [LARGE SCALE GENOMIC DNA]</scope>
    <source>
        <strain evidence="6 7">DSM 6958</strain>
    </source>
</reference>
<comment type="catalytic activity">
    <reaction evidence="4">
        <text>a (2E,4E)-dienoyl-CoA + NADPH + H(+) = a 4,5-saturated-(3E)-enoyl-CoA + NADP(+)</text>
        <dbReference type="Rhea" id="RHEA:45912"/>
        <dbReference type="ChEBI" id="CHEBI:15378"/>
        <dbReference type="ChEBI" id="CHEBI:57783"/>
        <dbReference type="ChEBI" id="CHEBI:58349"/>
        <dbReference type="ChEBI" id="CHEBI:85101"/>
        <dbReference type="ChEBI" id="CHEBI:85493"/>
        <dbReference type="EC" id="1.3.1.124"/>
    </reaction>
</comment>
<dbReference type="Proteomes" id="UP000095009">
    <property type="component" value="Unassembled WGS sequence"/>
</dbReference>
<dbReference type="SUPFAM" id="SSF51735">
    <property type="entry name" value="NAD(P)-binding Rossmann-fold domains"/>
    <property type="match status" value="1"/>
</dbReference>
<dbReference type="STRING" id="857566.A0A1E3PH09"/>
<comment type="catalytic activity">
    <reaction evidence="5">
        <text>a (2E,4Z)-dienoyl-CoA + NADPH + H(+) = a 4,5-saturated-(3E)-enoyl-CoA + NADP(+)</text>
        <dbReference type="Rhea" id="RHEA:61892"/>
        <dbReference type="ChEBI" id="CHEBI:15378"/>
        <dbReference type="ChEBI" id="CHEBI:57783"/>
        <dbReference type="ChEBI" id="CHEBI:58349"/>
        <dbReference type="ChEBI" id="CHEBI:85099"/>
        <dbReference type="ChEBI" id="CHEBI:85493"/>
        <dbReference type="EC" id="1.3.1.124"/>
    </reaction>
</comment>
<evidence type="ECO:0000313" key="7">
    <source>
        <dbReference type="Proteomes" id="UP000095009"/>
    </source>
</evidence>
<keyword evidence="1" id="KW-0521">NADP</keyword>
<dbReference type="PRINTS" id="PR00081">
    <property type="entry name" value="GDHRDH"/>
</dbReference>
<dbReference type="InterPro" id="IPR045017">
    <property type="entry name" value="DECR2-like"/>
</dbReference>
<evidence type="ECO:0000313" key="6">
    <source>
        <dbReference type="EMBL" id="ODQ64695.1"/>
    </source>
</evidence>
<dbReference type="InterPro" id="IPR002347">
    <property type="entry name" value="SDR_fam"/>
</dbReference>
<evidence type="ECO:0000256" key="3">
    <source>
        <dbReference type="ARBA" id="ARBA00026117"/>
    </source>
</evidence>